<keyword evidence="1" id="KW-0812">Transmembrane</keyword>
<dbReference type="EMBL" id="UOFS01000006">
    <property type="protein sequence ID" value="VAW91506.1"/>
    <property type="molecule type" value="Genomic_DNA"/>
</dbReference>
<organism evidence="3">
    <name type="scientific">hydrothermal vent metagenome</name>
    <dbReference type="NCBI Taxonomy" id="652676"/>
    <lineage>
        <taxon>unclassified sequences</taxon>
        <taxon>metagenomes</taxon>
        <taxon>ecological metagenomes</taxon>
    </lineage>
</organism>
<keyword evidence="1" id="KW-0472">Membrane</keyword>
<proteinExistence type="predicted"/>
<accession>A0A3B1AFU7</accession>
<protein>
    <recommendedName>
        <fullName evidence="2">DUF4124 domain-containing protein</fullName>
    </recommendedName>
</protein>
<evidence type="ECO:0000256" key="1">
    <source>
        <dbReference type="SAM" id="Phobius"/>
    </source>
</evidence>
<keyword evidence="1" id="KW-1133">Transmembrane helix</keyword>
<feature type="transmembrane region" description="Helical" evidence="1">
    <location>
        <begin position="6"/>
        <end position="21"/>
    </location>
</feature>
<name>A0A3B1AFU7_9ZZZZ</name>
<dbReference type="AlphaFoldDB" id="A0A3B1AFU7"/>
<dbReference type="Pfam" id="PF13511">
    <property type="entry name" value="DUF4124"/>
    <property type="match status" value="1"/>
</dbReference>
<dbReference type="InterPro" id="IPR025392">
    <property type="entry name" value="DUF4124"/>
</dbReference>
<gene>
    <name evidence="3" type="ORF">MNBD_GAMMA22-2753</name>
</gene>
<reference evidence="3" key="1">
    <citation type="submission" date="2018-06" db="EMBL/GenBank/DDBJ databases">
        <authorList>
            <person name="Zhirakovskaya E."/>
        </authorList>
    </citation>
    <scope>NUCLEOTIDE SEQUENCE</scope>
</reference>
<evidence type="ECO:0000313" key="3">
    <source>
        <dbReference type="EMBL" id="VAW91506.1"/>
    </source>
</evidence>
<sequence>MKTSLYIIIIFVAVTIATYYFKPSLYHSVKNTVASKITEIAPIETGLNKTKIYKWKTADGELQLSNSPPPKGTKYIVEDVQHDVNVMPSEVLTGKQKN</sequence>
<evidence type="ECO:0000259" key="2">
    <source>
        <dbReference type="Pfam" id="PF13511"/>
    </source>
</evidence>
<feature type="domain" description="DUF4124" evidence="2">
    <location>
        <begin position="50"/>
        <end position="75"/>
    </location>
</feature>